<dbReference type="KEGG" id="pcot:PCOAH_00040640"/>
<dbReference type="RefSeq" id="XP_019916748.1">
    <property type="nucleotide sequence ID" value="XM_020060852.1"/>
</dbReference>
<keyword evidence="2" id="KW-1185">Reference proteome</keyword>
<dbReference type="OrthoDB" id="377494at2759"/>
<dbReference type="EMBL" id="CP016250">
    <property type="protein sequence ID" value="ANQ10053.1"/>
    <property type="molecule type" value="Genomic_DNA"/>
</dbReference>
<organism evidence="1 2">
    <name type="scientific">Plasmodium coatneyi</name>
    <dbReference type="NCBI Taxonomy" id="208452"/>
    <lineage>
        <taxon>Eukaryota</taxon>
        <taxon>Sar</taxon>
        <taxon>Alveolata</taxon>
        <taxon>Apicomplexa</taxon>
        <taxon>Aconoidasida</taxon>
        <taxon>Haemosporida</taxon>
        <taxon>Plasmodiidae</taxon>
        <taxon>Plasmodium</taxon>
    </lineage>
</organism>
<dbReference type="GeneID" id="30910795"/>
<gene>
    <name evidence="1" type="ORF">PCOAH_00040640</name>
</gene>
<dbReference type="VEuPathDB" id="PlasmoDB:PCOAH_00040640"/>
<dbReference type="Proteomes" id="UP000092716">
    <property type="component" value="Chromosome 12"/>
</dbReference>
<reference evidence="2" key="1">
    <citation type="submission" date="2016-06" db="EMBL/GenBank/DDBJ databases">
        <title>First high quality genome sequence of Plasmodium coatneyi using continuous long reads from single molecule, real-time sequencing.</title>
        <authorList>
            <person name="Chien J.-T."/>
            <person name="Pakala S.B."/>
            <person name="Geraldo J.A."/>
            <person name="Lapp S.A."/>
            <person name="Barnwell J.W."/>
            <person name="Kissinger J.C."/>
            <person name="Galinski M.R."/>
            <person name="Humphrey J.C."/>
        </authorList>
    </citation>
    <scope>NUCLEOTIDE SEQUENCE [LARGE SCALE GENOMIC DNA]</scope>
    <source>
        <strain evidence="2">Hackeri</strain>
    </source>
</reference>
<name>A0A1B1E4V9_9APIC</name>
<evidence type="ECO:0000313" key="2">
    <source>
        <dbReference type="Proteomes" id="UP000092716"/>
    </source>
</evidence>
<sequence>MSSLSRLKSRICKPAARKKLHIFCDEQSYADNLTRLYIYNQLDGKNTNEKNAYRENVNKYVGKVSAHLKINKGNGNILFSVPTFLDIFFFNYFKLNHKAKLVFLYSVLNIKTEEKAQFRLKKEQNEKKKKKILTHLCEILVNSDTNYVQEIRLKYINKFYQSNDREKRHLTNQQQKVNCNPHAIIPLSNRKTFIQDILNQTQNLKDLSILICIIRKASSFHTFDCSKILDALLRKLYSHINNFSVAVQPNCARSVRHCASLTLTDQNKIEQTKTVKIRDLLYSFYQLVYLQRGPKIQIIFLRILAILGKNYAYLGKDGQGAWGKAANEFHANPTTSTHSPVQNLFLCNKDIEQLFFLLSKNAHLNGHFIHPLVMHFYVKLFGLNPAVTYFSKLIKQNGEASCAFCPISMFPKSSPSYLNFLKKTDVKNYFHTFYQALCIKYLLKRKIKFPDHLSSFDHIACSGVTHAPHLSHVLLYQNIINKIITKSFYLYQAKVNPKGKYTHKWLHTTTNSARQKYGNNYIYHFTNCKFFHLTYVRAIIRGRKSGKHFGKCAPRGLRGKEATQKLSTQAVPLKWYPQREGSA</sequence>
<evidence type="ECO:0000313" key="1">
    <source>
        <dbReference type="EMBL" id="ANQ10053.1"/>
    </source>
</evidence>
<proteinExistence type="predicted"/>
<dbReference type="AlphaFoldDB" id="A0A1B1E4V9"/>
<protein>
    <submittedName>
        <fullName evidence="1">Uncharacterized protein</fullName>
    </submittedName>
</protein>
<accession>A0A1B1E4V9</accession>